<sequence length="400" mass="43650">MSTSEIGPAEAKSVISAGAVLVATTALAMVSRVIARWTMKTLGVDDILIILSWILSLGICSCAMVATQHGLGSHRNEVSDEDFNEYLKLQIASSVTYSWGVSAAKASFAILYLRIYPDGGFRIVNKILIGFLFAQAIEETCVVIFKCSPVWKSWDFRAEGSCFDLHPFWYSTFAFNMITDLTLFLEPIPSTWRLQLPLSKRLALIAMLSLGLLVTSVSVIRIVYVIDIGADVTYQLAEPLIWSMVEICALIICSCIPSLRQVAAKIPGLNSALGLSSGGGSKEYYGRSGNNNFSIQLRGRNGPAPFGMTSRVVASTMGRTSTNDSQEEIFPHRSDQPGAIMVTTEVEHCIESDPESAATFTMFTDGIPKHNESTISLPERSGHVSQTKNHGGKSWSRRSK</sequence>
<protein>
    <submittedName>
        <fullName evidence="1">Uncharacterized protein</fullName>
    </submittedName>
</protein>
<gene>
    <name evidence="1" type="ORF">F4820DRAFT_465436</name>
</gene>
<evidence type="ECO:0000313" key="1">
    <source>
        <dbReference type="EMBL" id="KAI4860643.1"/>
    </source>
</evidence>
<organism evidence="1 2">
    <name type="scientific">Hypoxylon rubiginosum</name>
    <dbReference type="NCBI Taxonomy" id="110542"/>
    <lineage>
        <taxon>Eukaryota</taxon>
        <taxon>Fungi</taxon>
        <taxon>Dikarya</taxon>
        <taxon>Ascomycota</taxon>
        <taxon>Pezizomycotina</taxon>
        <taxon>Sordariomycetes</taxon>
        <taxon>Xylariomycetidae</taxon>
        <taxon>Xylariales</taxon>
        <taxon>Hypoxylaceae</taxon>
        <taxon>Hypoxylon</taxon>
    </lineage>
</organism>
<dbReference type="EMBL" id="MU393579">
    <property type="protein sequence ID" value="KAI4860643.1"/>
    <property type="molecule type" value="Genomic_DNA"/>
</dbReference>
<reference evidence="1 2" key="1">
    <citation type="journal article" date="2022" name="New Phytol.">
        <title>Ecological generalism drives hyperdiversity of secondary metabolite gene clusters in xylarialean endophytes.</title>
        <authorList>
            <person name="Franco M.E.E."/>
            <person name="Wisecaver J.H."/>
            <person name="Arnold A.E."/>
            <person name="Ju Y.M."/>
            <person name="Slot J.C."/>
            <person name="Ahrendt S."/>
            <person name="Moore L.P."/>
            <person name="Eastman K.E."/>
            <person name="Scott K."/>
            <person name="Konkel Z."/>
            <person name="Mondo S.J."/>
            <person name="Kuo A."/>
            <person name="Hayes R.D."/>
            <person name="Haridas S."/>
            <person name="Andreopoulos B."/>
            <person name="Riley R."/>
            <person name="LaButti K."/>
            <person name="Pangilinan J."/>
            <person name="Lipzen A."/>
            <person name="Amirebrahimi M."/>
            <person name="Yan J."/>
            <person name="Adam C."/>
            <person name="Keymanesh K."/>
            <person name="Ng V."/>
            <person name="Louie K."/>
            <person name="Northen T."/>
            <person name="Drula E."/>
            <person name="Henrissat B."/>
            <person name="Hsieh H.M."/>
            <person name="Youens-Clark K."/>
            <person name="Lutzoni F."/>
            <person name="Miadlikowska J."/>
            <person name="Eastwood D.C."/>
            <person name="Hamelin R.C."/>
            <person name="Grigoriev I.V."/>
            <person name="U'Ren J.M."/>
        </authorList>
    </citation>
    <scope>NUCLEOTIDE SEQUENCE [LARGE SCALE GENOMIC DNA]</scope>
    <source>
        <strain evidence="1 2">CBS 119005</strain>
    </source>
</reference>
<dbReference type="Proteomes" id="UP001497700">
    <property type="component" value="Unassembled WGS sequence"/>
</dbReference>
<comment type="caution">
    <text evidence="1">The sequence shown here is derived from an EMBL/GenBank/DDBJ whole genome shotgun (WGS) entry which is preliminary data.</text>
</comment>
<accession>A0ACB9YNB6</accession>
<keyword evidence="2" id="KW-1185">Reference proteome</keyword>
<name>A0ACB9YNB6_9PEZI</name>
<evidence type="ECO:0000313" key="2">
    <source>
        <dbReference type="Proteomes" id="UP001497700"/>
    </source>
</evidence>
<proteinExistence type="predicted"/>